<evidence type="ECO:0000313" key="1">
    <source>
        <dbReference type="EMBL" id="KAK7504127.1"/>
    </source>
</evidence>
<organism evidence="1 2">
    <name type="scientific">Batillaria attramentaria</name>
    <dbReference type="NCBI Taxonomy" id="370345"/>
    <lineage>
        <taxon>Eukaryota</taxon>
        <taxon>Metazoa</taxon>
        <taxon>Spiralia</taxon>
        <taxon>Lophotrochozoa</taxon>
        <taxon>Mollusca</taxon>
        <taxon>Gastropoda</taxon>
        <taxon>Caenogastropoda</taxon>
        <taxon>Sorbeoconcha</taxon>
        <taxon>Cerithioidea</taxon>
        <taxon>Batillariidae</taxon>
        <taxon>Batillaria</taxon>
    </lineage>
</organism>
<dbReference type="AlphaFoldDB" id="A0ABD0LXK5"/>
<proteinExistence type="predicted"/>
<accession>A0ABD0LXK5</accession>
<evidence type="ECO:0000313" key="2">
    <source>
        <dbReference type="Proteomes" id="UP001519460"/>
    </source>
</evidence>
<reference evidence="1 2" key="1">
    <citation type="journal article" date="2023" name="Sci. Data">
        <title>Genome assembly of the Korean intertidal mud-creeper Batillaria attramentaria.</title>
        <authorList>
            <person name="Patra A.K."/>
            <person name="Ho P.T."/>
            <person name="Jun S."/>
            <person name="Lee S.J."/>
            <person name="Kim Y."/>
            <person name="Won Y.J."/>
        </authorList>
    </citation>
    <scope>NUCLEOTIDE SEQUENCE [LARGE SCALE GENOMIC DNA]</scope>
    <source>
        <strain evidence="1">Wonlab-2016</strain>
    </source>
</reference>
<keyword evidence="2" id="KW-1185">Reference proteome</keyword>
<sequence length="101" mass="11682">MPRPELPPPPYVPLLSHPLYLQHFLIRKPCSFWVRENCRRHGHFINLSRHNASRSFNAMAARRTSAHVTRDACLASGDTLHQQSAYTAPLYSLYSTSCWLY</sequence>
<protein>
    <submittedName>
        <fullName evidence="1">Uncharacterized protein</fullName>
    </submittedName>
</protein>
<comment type="caution">
    <text evidence="1">The sequence shown here is derived from an EMBL/GenBank/DDBJ whole genome shotgun (WGS) entry which is preliminary data.</text>
</comment>
<gene>
    <name evidence="1" type="ORF">BaRGS_00004431</name>
</gene>
<dbReference type="Proteomes" id="UP001519460">
    <property type="component" value="Unassembled WGS sequence"/>
</dbReference>
<name>A0ABD0LXK5_9CAEN</name>
<dbReference type="EMBL" id="JACVVK020000016">
    <property type="protein sequence ID" value="KAK7504127.1"/>
    <property type="molecule type" value="Genomic_DNA"/>
</dbReference>